<evidence type="ECO:0000313" key="2">
    <source>
        <dbReference type="EMBL" id="CAG9184225.1"/>
    </source>
</evidence>
<sequence length="347" mass="38282">MTTFVIDDREWTAMRAVDHLARDLYDALRRSMDYKTGIVGGPAKAISWWSLREDTEVPGRPGVKAYKPSEQQLRRRMAQLEKIGLVESIGNKLQLKFRLLLARTASLASEKADTPSTPPEASRKASKDKAVRGYAQMGSGPKAGTHQESDKTVKTSPPTPSRLRRERDDKAIDPPAPAVREADNPKGDETPIAAQGRLEPSEQRHEPAAAVGGGPSAPNPEEEREATIEWEAGLHWPRGLTQRQRAYVARRLRPLGAALGQRVLDEWRGANQAGGIHAPWAFFNALVAKAQQPDWDPIYADDVAHQRELVRANRAAQEAAHAARVGDLPKGPMPKGMLAKLIKRRAR</sequence>
<feature type="region of interest" description="Disordered" evidence="1">
    <location>
        <begin position="107"/>
        <end position="225"/>
    </location>
</feature>
<accession>A0ABM8XV03</accession>
<feature type="compositionally biased region" description="Basic and acidic residues" evidence="1">
    <location>
        <begin position="180"/>
        <end position="189"/>
    </location>
</feature>
<feature type="compositionally biased region" description="Basic and acidic residues" evidence="1">
    <location>
        <begin position="163"/>
        <end position="172"/>
    </location>
</feature>
<proteinExistence type="predicted"/>
<dbReference type="EMBL" id="CAJZAH010000011">
    <property type="protein sequence ID" value="CAG9184225.1"/>
    <property type="molecule type" value="Genomic_DNA"/>
</dbReference>
<reference evidence="2 3" key="1">
    <citation type="submission" date="2021-08" db="EMBL/GenBank/DDBJ databases">
        <authorList>
            <person name="Peeters C."/>
        </authorList>
    </citation>
    <scope>NUCLEOTIDE SEQUENCE [LARGE SCALE GENOMIC DNA]</scope>
    <source>
        <strain evidence="2 3">LMG 21510</strain>
    </source>
</reference>
<comment type="caution">
    <text evidence="2">The sequence shown here is derived from an EMBL/GenBank/DDBJ whole genome shotgun (WGS) entry which is preliminary data.</text>
</comment>
<gene>
    <name evidence="2" type="ORF">LMG21510_05044</name>
</gene>
<organism evidence="2 3">
    <name type="scientific">Cupriavidus respiraculi</name>
    <dbReference type="NCBI Taxonomy" id="195930"/>
    <lineage>
        <taxon>Bacteria</taxon>
        <taxon>Pseudomonadati</taxon>
        <taxon>Pseudomonadota</taxon>
        <taxon>Betaproteobacteria</taxon>
        <taxon>Burkholderiales</taxon>
        <taxon>Burkholderiaceae</taxon>
        <taxon>Cupriavidus</taxon>
    </lineage>
</organism>
<name>A0ABM8XV03_9BURK</name>
<evidence type="ECO:0000256" key="1">
    <source>
        <dbReference type="SAM" id="MobiDB-lite"/>
    </source>
</evidence>
<dbReference type="RefSeq" id="WP_224044578.1">
    <property type="nucleotide sequence ID" value="NZ_CAJZAH010000011.1"/>
</dbReference>
<protein>
    <submittedName>
        <fullName evidence="2">Uncharacterized protein</fullName>
    </submittedName>
</protein>
<dbReference type="Proteomes" id="UP000721236">
    <property type="component" value="Unassembled WGS sequence"/>
</dbReference>
<evidence type="ECO:0000313" key="3">
    <source>
        <dbReference type="Proteomes" id="UP000721236"/>
    </source>
</evidence>
<keyword evidence="3" id="KW-1185">Reference proteome</keyword>
<feature type="compositionally biased region" description="Basic and acidic residues" evidence="1">
    <location>
        <begin position="121"/>
        <end position="131"/>
    </location>
</feature>